<evidence type="ECO:0000313" key="1">
    <source>
        <dbReference type="EMBL" id="SVD60258.1"/>
    </source>
</evidence>
<gene>
    <name evidence="1" type="ORF">METZ01_LOCUS413112</name>
</gene>
<proteinExistence type="predicted"/>
<organism evidence="1">
    <name type="scientific">marine metagenome</name>
    <dbReference type="NCBI Taxonomy" id="408172"/>
    <lineage>
        <taxon>unclassified sequences</taxon>
        <taxon>metagenomes</taxon>
        <taxon>ecological metagenomes</taxon>
    </lineage>
</organism>
<accession>A0A382WQ44</accession>
<reference evidence="1" key="1">
    <citation type="submission" date="2018-05" db="EMBL/GenBank/DDBJ databases">
        <authorList>
            <person name="Lanie J.A."/>
            <person name="Ng W.-L."/>
            <person name="Kazmierczak K.M."/>
            <person name="Andrzejewski T.M."/>
            <person name="Davidsen T.M."/>
            <person name="Wayne K.J."/>
            <person name="Tettelin H."/>
            <person name="Glass J.I."/>
            <person name="Rusch D."/>
            <person name="Podicherti R."/>
            <person name="Tsui H.-C.T."/>
            <person name="Winkler M.E."/>
        </authorList>
    </citation>
    <scope>NUCLEOTIDE SEQUENCE</scope>
</reference>
<name>A0A382WQ44_9ZZZZ</name>
<protein>
    <submittedName>
        <fullName evidence="1">Uncharacterized protein</fullName>
    </submittedName>
</protein>
<dbReference type="AlphaFoldDB" id="A0A382WQ44"/>
<dbReference type="EMBL" id="UINC01161208">
    <property type="protein sequence ID" value="SVD60258.1"/>
    <property type="molecule type" value="Genomic_DNA"/>
</dbReference>
<feature type="non-terminal residue" evidence="1">
    <location>
        <position position="32"/>
    </location>
</feature>
<sequence length="32" mass="3635">MDLQSAYTDESECSLDCLHISFGVVLVLIYRN</sequence>